<dbReference type="EMBL" id="CM029047">
    <property type="protein sequence ID" value="KAG2583869.1"/>
    <property type="molecule type" value="Genomic_DNA"/>
</dbReference>
<evidence type="ECO:0000313" key="13">
    <source>
        <dbReference type="Proteomes" id="UP000823388"/>
    </source>
</evidence>
<accession>A0A8T0RGK3</accession>
<sequence length="377" mass="41567">MLSTRSWEVGANTDEFAWASAPDARHDIYSKLHRHITAKQKIQQKASTEVRGPVIRRKARAMEIATVDLRCVEPGGPGWEAARAAVAASMAAHGFVIVAHGALSPDLRRALFAGALPELFALPLEAKKRTVSTKGQFRGYIGQRPGMNWESLRVGEPTDAASVRAFADLLWPEGNPEFCETIVSFAKDMLKLEEMVETLVLEGLGVRGESVRAHLDMLGHGIRMSHYGAPPDTETAMSMQPHYDDSMVTTIVQHEVEGLEVHVGDGRWAAVPAEPGTFAFVAGEQLRVATNGRVPACLHRVRTPSNRERFSVLFGRRQKDGVAVRALEDLVDAEHPLLYSPLRHEEYSKWRYSEEGGLKFEDPLKVFCGVDKVGAIV</sequence>
<name>A0A8T0RGK3_PANVG</name>
<evidence type="ECO:0000313" key="12">
    <source>
        <dbReference type="EMBL" id="KAG2583869.1"/>
    </source>
</evidence>
<keyword evidence="5 10" id="KW-0560">Oxidoreductase</keyword>
<dbReference type="SUPFAM" id="SSF51197">
    <property type="entry name" value="Clavaminate synthase-like"/>
    <property type="match status" value="1"/>
</dbReference>
<evidence type="ECO:0000256" key="10">
    <source>
        <dbReference type="RuleBase" id="RU003682"/>
    </source>
</evidence>
<dbReference type="InterPro" id="IPR026992">
    <property type="entry name" value="DIOX_N"/>
</dbReference>
<proteinExistence type="inferred from homology"/>
<dbReference type="PANTHER" id="PTHR47990">
    <property type="entry name" value="2-OXOGLUTARATE (2OG) AND FE(II)-DEPENDENT OXYGENASE SUPERFAMILY PROTEIN-RELATED"/>
    <property type="match status" value="1"/>
</dbReference>
<dbReference type="InterPro" id="IPR050231">
    <property type="entry name" value="Iron_ascorbate_oxido_reductase"/>
</dbReference>
<comment type="cofactor">
    <cofactor evidence="1">
        <name>L-ascorbate</name>
        <dbReference type="ChEBI" id="CHEBI:38290"/>
    </cofactor>
</comment>
<evidence type="ECO:0000259" key="11">
    <source>
        <dbReference type="PROSITE" id="PS51471"/>
    </source>
</evidence>
<dbReference type="Proteomes" id="UP000823388">
    <property type="component" value="Chromosome 6K"/>
</dbReference>
<dbReference type="PROSITE" id="PS51471">
    <property type="entry name" value="FE2OG_OXY"/>
    <property type="match status" value="1"/>
</dbReference>
<evidence type="ECO:0000256" key="1">
    <source>
        <dbReference type="ARBA" id="ARBA00001961"/>
    </source>
</evidence>
<evidence type="ECO:0000256" key="8">
    <source>
        <dbReference type="ARBA" id="ARBA00074102"/>
    </source>
</evidence>
<keyword evidence="3 10" id="KW-0479">Metal-binding</keyword>
<evidence type="ECO:0000256" key="9">
    <source>
        <dbReference type="ARBA" id="ARBA00076740"/>
    </source>
</evidence>
<dbReference type="AlphaFoldDB" id="A0A8T0RGK3"/>
<comment type="similarity">
    <text evidence="2 10">Belongs to the iron/ascorbate-dependent oxidoreductase family.</text>
</comment>
<feature type="domain" description="Fe2OG dioxygenase" evidence="11">
    <location>
        <begin position="218"/>
        <end position="319"/>
    </location>
</feature>
<dbReference type="InterPro" id="IPR044861">
    <property type="entry name" value="IPNS-like_FE2OG_OXY"/>
</dbReference>
<dbReference type="GO" id="GO:0051213">
    <property type="term" value="F:dioxygenase activity"/>
    <property type="evidence" value="ECO:0007669"/>
    <property type="project" value="UniProtKB-KW"/>
</dbReference>
<keyword evidence="6 10" id="KW-0408">Iron</keyword>
<protein>
    <recommendedName>
        <fullName evidence="8">2-oxoglutarate-dependent dioxygenase DAO</fullName>
    </recommendedName>
    <alternativeName>
        <fullName evidence="9">Protein DIOXYGENASE FOR AUXIN OXIDATION</fullName>
    </alternativeName>
</protein>
<evidence type="ECO:0000256" key="4">
    <source>
        <dbReference type="ARBA" id="ARBA00022964"/>
    </source>
</evidence>
<gene>
    <name evidence="12" type="ORF">PVAP13_6KG244300</name>
</gene>
<dbReference type="Gene3D" id="2.60.120.330">
    <property type="entry name" value="B-lactam Antibiotic, Isopenicillin N Synthase, Chain"/>
    <property type="match status" value="1"/>
</dbReference>
<evidence type="ECO:0000256" key="3">
    <source>
        <dbReference type="ARBA" id="ARBA00022723"/>
    </source>
</evidence>
<comment type="caution">
    <text evidence="12">The sequence shown here is derived from an EMBL/GenBank/DDBJ whole genome shotgun (WGS) entry which is preliminary data.</text>
</comment>
<dbReference type="OrthoDB" id="288590at2759"/>
<dbReference type="FunFam" id="2.60.120.330:FF:000017">
    <property type="entry name" value="2-oxoglutarate-dependent dioxygenase DAO"/>
    <property type="match status" value="1"/>
</dbReference>
<evidence type="ECO:0000256" key="5">
    <source>
        <dbReference type="ARBA" id="ARBA00023002"/>
    </source>
</evidence>
<comment type="function">
    <text evidence="7">2-oxoglutarate-dependent dioxygenase essential for auxin catabolism and maintenance of auxin homeostasis in reproductive organs. Catalyzes the irreversible oxidation of indole-3-acetic acid (IAA) to the biologically inactive 2-oxoindole-3-acetic acid (OxIAA).</text>
</comment>
<dbReference type="InterPro" id="IPR027443">
    <property type="entry name" value="IPNS-like_sf"/>
</dbReference>
<keyword evidence="4" id="KW-0223">Dioxygenase</keyword>
<dbReference type="InterPro" id="IPR005123">
    <property type="entry name" value="Oxoglu/Fe-dep_dioxygenase_dom"/>
</dbReference>
<dbReference type="Pfam" id="PF03171">
    <property type="entry name" value="2OG-FeII_Oxy"/>
    <property type="match status" value="1"/>
</dbReference>
<evidence type="ECO:0000256" key="7">
    <source>
        <dbReference type="ARBA" id="ARBA00054658"/>
    </source>
</evidence>
<dbReference type="GO" id="GO:0046872">
    <property type="term" value="F:metal ion binding"/>
    <property type="evidence" value="ECO:0007669"/>
    <property type="project" value="UniProtKB-KW"/>
</dbReference>
<dbReference type="Pfam" id="PF14226">
    <property type="entry name" value="DIOX_N"/>
    <property type="match status" value="1"/>
</dbReference>
<evidence type="ECO:0000256" key="6">
    <source>
        <dbReference type="ARBA" id="ARBA00023004"/>
    </source>
</evidence>
<evidence type="ECO:0000256" key="2">
    <source>
        <dbReference type="ARBA" id="ARBA00008056"/>
    </source>
</evidence>
<organism evidence="12 13">
    <name type="scientific">Panicum virgatum</name>
    <name type="common">Blackwell switchgrass</name>
    <dbReference type="NCBI Taxonomy" id="38727"/>
    <lineage>
        <taxon>Eukaryota</taxon>
        <taxon>Viridiplantae</taxon>
        <taxon>Streptophyta</taxon>
        <taxon>Embryophyta</taxon>
        <taxon>Tracheophyta</taxon>
        <taxon>Spermatophyta</taxon>
        <taxon>Magnoliopsida</taxon>
        <taxon>Liliopsida</taxon>
        <taxon>Poales</taxon>
        <taxon>Poaceae</taxon>
        <taxon>PACMAD clade</taxon>
        <taxon>Panicoideae</taxon>
        <taxon>Panicodae</taxon>
        <taxon>Paniceae</taxon>
        <taxon>Panicinae</taxon>
        <taxon>Panicum</taxon>
        <taxon>Panicum sect. Hiantes</taxon>
    </lineage>
</organism>
<keyword evidence="13" id="KW-1185">Reference proteome</keyword>
<reference evidence="12 13" key="1">
    <citation type="submission" date="2020-05" db="EMBL/GenBank/DDBJ databases">
        <title>WGS assembly of Panicum virgatum.</title>
        <authorList>
            <person name="Lovell J.T."/>
            <person name="Jenkins J."/>
            <person name="Shu S."/>
            <person name="Juenger T.E."/>
            <person name="Schmutz J."/>
        </authorList>
    </citation>
    <scope>NUCLEOTIDE SEQUENCE [LARGE SCALE GENOMIC DNA]</scope>
    <source>
        <strain evidence="13">cv. AP13</strain>
    </source>
</reference>